<feature type="binding site" evidence="11">
    <location>
        <position position="230"/>
    </location>
    <ligand>
        <name>Mn(2+)</name>
        <dbReference type="ChEBI" id="CHEBI:29035"/>
        <label>1</label>
    </ligand>
</feature>
<dbReference type="Proteomes" id="UP000266091">
    <property type="component" value="Unassembled WGS sequence"/>
</dbReference>
<keyword evidence="5" id="KW-0692">RNA repair</keyword>
<dbReference type="Pfam" id="PF01139">
    <property type="entry name" value="RtcB"/>
    <property type="match status" value="2"/>
</dbReference>
<evidence type="ECO:0000256" key="7">
    <source>
        <dbReference type="ARBA" id="ARBA00023211"/>
    </source>
</evidence>
<feature type="region of interest" description="Disordered" evidence="12">
    <location>
        <begin position="492"/>
        <end position="516"/>
    </location>
</feature>
<evidence type="ECO:0000256" key="5">
    <source>
        <dbReference type="ARBA" id="ARBA00022800"/>
    </source>
</evidence>
<keyword evidence="3 11" id="KW-0479">Metal-binding</keyword>
<dbReference type="Gene3D" id="3.90.1860.10">
    <property type="entry name" value="tRNA-splicing ligase RtcB"/>
    <property type="match status" value="1"/>
</dbReference>
<keyword evidence="6 10" id="KW-0342">GTP-binding</keyword>
<dbReference type="GO" id="GO:0042245">
    <property type="term" value="P:RNA repair"/>
    <property type="evidence" value="ECO:0007669"/>
    <property type="project" value="UniProtKB-KW"/>
</dbReference>
<feature type="binding site" evidence="10">
    <location>
        <begin position="229"/>
        <end position="233"/>
    </location>
    <ligand>
        <name>GMP</name>
        <dbReference type="ChEBI" id="CHEBI:58115"/>
    </ligand>
</feature>
<accession>A0A401LHM1</accession>
<keyword evidence="2" id="KW-0436">Ligase</keyword>
<dbReference type="GO" id="GO:0006281">
    <property type="term" value="P:DNA repair"/>
    <property type="evidence" value="ECO:0007669"/>
    <property type="project" value="TreeGrafter"/>
</dbReference>
<evidence type="ECO:0000256" key="8">
    <source>
        <dbReference type="ARBA" id="ARBA00047746"/>
    </source>
</evidence>
<dbReference type="InterPro" id="IPR052915">
    <property type="entry name" value="RtcB-like"/>
</dbReference>
<proteinExistence type="predicted"/>
<evidence type="ECO:0000256" key="2">
    <source>
        <dbReference type="ARBA" id="ARBA00022598"/>
    </source>
</evidence>
<feature type="binding site" evidence="11">
    <location>
        <position position="150"/>
    </location>
    <ligand>
        <name>Mn(2+)</name>
        <dbReference type="ChEBI" id="CHEBI:29035"/>
        <label>1</label>
    </ligand>
</feature>
<dbReference type="SUPFAM" id="SSF103365">
    <property type="entry name" value="Hypothetical protein PH1602"/>
    <property type="match status" value="1"/>
</dbReference>
<keyword evidence="4 10" id="KW-0547">Nucleotide-binding</keyword>
<evidence type="ECO:0000256" key="9">
    <source>
        <dbReference type="PIRSR" id="PIRSR601233-1"/>
    </source>
</evidence>
<feature type="binding site" evidence="10">
    <location>
        <begin position="400"/>
        <end position="403"/>
    </location>
    <ligand>
        <name>GMP</name>
        <dbReference type="ChEBI" id="CHEBI:58115"/>
    </ligand>
</feature>
<dbReference type="InterPro" id="IPR036025">
    <property type="entry name" value="RtcB-like_sf"/>
</dbReference>
<dbReference type="EMBL" id="BGZJ01000002">
    <property type="protein sequence ID" value="GBO94561.1"/>
    <property type="molecule type" value="Genomic_DNA"/>
</dbReference>
<comment type="cofactor">
    <cofactor evidence="11">
        <name>Mn(2+)</name>
        <dbReference type="ChEBI" id="CHEBI:29035"/>
    </cofactor>
    <text evidence="11">Binds 2 manganese ions per subunit.</text>
</comment>
<dbReference type="OrthoDB" id="9802323at2"/>
<evidence type="ECO:0000256" key="10">
    <source>
        <dbReference type="PIRSR" id="PIRSR601233-2"/>
    </source>
</evidence>
<evidence type="ECO:0000313" key="14">
    <source>
        <dbReference type="Proteomes" id="UP000266091"/>
    </source>
</evidence>
<dbReference type="GO" id="GO:0170057">
    <property type="term" value="F:RNA ligase (GTP) activity"/>
    <property type="evidence" value="ECO:0007669"/>
    <property type="project" value="UniProtKB-EC"/>
</dbReference>
<dbReference type="EC" id="6.5.1.8" evidence="1"/>
<name>A0A388SGL9_9BURK</name>
<feature type="binding site" evidence="11">
    <location>
        <position position="344"/>
    </location>
    <ligand>
        <name>Mn(2+)</name>
        <dbReference type="ChEBI" id="CHEBI:29035"/>
        <label>2</label>
    </ligand>
</feature>
<dbReference type="RefSeq" id="WP_116270808.1">
    <property type="nucleotide sequence ID" value="NZ_BGZJ01000002.1"/>
</dbReference>
<gene>
    <name evidence="13" type="ORF">MESMUL_19150</name>
</gene>
<sequence length="542" mass="58961">MIDLKTLYELGIPRLPELTGPAMKAANKAVSNGAKPAAVKALVSTLAHSASPTEEPMGELKQLFMPLAKLLAKARAEHTFYTERETPAPWKSWAKGDVEDAAFQQMANACRLPIAVGGALMPDAHTGYGLPIGGVLAVRNAVIPYAVGVDIACRMRITILDLPYEKLETESDRFAEALEAETRFGVGAEFSKCERRDHPVMHRDWSITPPTKQQYGRALAQLGTSGAGNHFVEFGKLTVDHDIDEPTLKLKAGVYIALLSHSGSRGAGSAVADYYSEVARSLHPELPDELRHLAWLDLDTKEGKEYWNAMQLMGDYASANHELIHEHVLKHLGVGSLGFVENHHNFAWKETYNGEELIVHRKGATPAGDGVLGIIPGSMGTPGYIVRGKGNEASFRSCSHGAGRAMSRKAAFKTLKHEDMEAILKSRGIRLLSGSIDESPEVYKDIGNVIASQTDLIDTLAEFDPKIVKMAPEEGSRPRWVKKKEAKEAAKAAKEASEAAGKAEQKTDVTAEKAPEEQSDVVYEVVGIHFHVVKDCNDECIG</sequence>
<feature type="binding site" evidence="11">
    <location>
        <position position="261"/>
    </location>
    <ligand>
        <name>Mn(2+)</name>
        <dbReference type="ChEBI" id="CHEBI:29035"/>
        <label>2</label>
    </ligand>
</feature>
<evidence type="ECO:0000256" key="1">
    <source>
        <dbReference type="ARBA" id="ARBA00012726"/>
    </source>
</evidence>
<comment type="catalytic activity">
    <reaction evidence="8">
        <text>a 3'-end 3'-phospho-ribonucleotide-RNA + a 5'-end dephospho-ribonucleoside-RNA + GTP = a ribonucleotidyl-ribonucleotide-RNA + GMP + diphosphate</text>
        <dbReference type="Rhea" id="RHEA:68076"/>
        <dbReference type="Rhea" id="RHEA-COMP:10463"/>
        <dbReference type="Rhea" id="RHEA-COMP:13936"/>
        <dbReference type="Rhea" id="RHEA-COMP:17355"/>
        <dbReference type="ChEBI" id="CHEBI:33019"/>
        <dbReference type="ChEBI" id="CHEBI:37565"/>
        <dbReference type="ChEBI" id="CHEBI:58115"/>
        <dbReference type="ChEBI" id="CHEBI:83062"/>
        <dbReference type="ChEBI" id="CHEBI:138284"/>
        <dbReference type="ChEBI" id="CHEBI:173118"/>
        <dbReference type="EC" id="6.5.1.8"/>
    </reaction>
</comment>
<evidence type="ECO:0000256" key="12">
    <source>
        <dbReference type="SAM" id="MobiDB-lite"/>
    </source>
</evidence>
<dbReference type="InterPro" id="IPR001233">
    <property type="entry name" value="RtcB"/>
</dbReference>
<feature type="binding site" evidence="10">
    <location>
        <begin position="344"/>
        <end position="345"/>
    </location>
    <ligand>
        <name>GMP</name>
        <dbReference type="ChEBI" id="CHEBI:58115"/>
    </ligand>
</feature>
<accession>A0A388SGL9</accession>
<reference evidence="13 14" key="1">
    <citation type="journal article" date="2018" name="Int. J. Syst. Evol. Microbiol.">
        <title>Mesosutterella multiformis gen. nov., sp. nov., a member of the family Sutterellaceae and Sutterella megalosphaeroides sp. nov., isolated from human faeces.</title>
        <authorList>
            <person name="Sakamoto M."/>
            <person name="Ikeyama N."/>
            <person name="Kunihiro T."/>
            <person name="Iino T."/>
            <person name="Yuki M."/>
            <person name="Ohkuma M."/>
        </authorList>
    </citation>
    <scope>NUCLEOTIDE SEQUENCE [LARGE SCALE GENOMIC DNA]</scope>
    <source>
        <strain evidence="13 14">4NBBH2</strain>
    </source>
</reference>
<evidence type="ECO:0000256" key="11">
    <source>
        <dbReference type="PIRSR" id="PIRSR601233-3"/>
    </source>
</evidence>
<dbReference type="AlphaFoldDB" id="A0A388SGL9"/>
<comment type="caution">
    <text evidence="13">The sequence shown here is derived from an EMBL/GenBank/DDBJ whole genome shotgun (WGS) entry which is preliminary data.</text>
</comment>
<feature type="active site" description="GMP-histidine intermediate" evidence="9">
    <location>
        <position position="400"/>
    </location>
</feature>
<dbReference type="PANTHER" id="PTHR43749:SF2">
    <property type="entry name" value="RNA-SPLICING LIGASE RTCB"/>
    <property type="match status" value="1"/>
</dbReference>
<keyword evidence="7 11" id="KW-0464">Manganese</keyword>
<feature type="binding site" evidence="10">
    <location>
        <begin position="376"/>
        <end position="379"/>
    </location>
    <ligand>
        <name>GMP</name>
        <dbReference type="ChEBI" id="CHEBI:58115"/>
    </ligand>
</feature>
<dbReference type="PANTHER" id="PTHR43749">
    <property type="entry name" value="RNA-SPLICING LIGASE RTCB"/>
    <property type="match status" value="1"/>
</dbReference>
<organism evidence="13 14">
    <name type="scientific">Mesosutterella multiformis</name>
    <dbReference type="NCBI Taxonomy" id="2259133"/>
    <lineage>
        <taxon>Bacteria</taxon>
        <taxon>Pseudomonadati</taxon>
        <taxon>Pseudomonadota</taxon>
        <taxon>Betaproteobacteria</taxon>
        <taxon>Burkholderiales</taxon>
        <taxon>Sutterellaceae</taxon>
        <taxon>Mesosutterella</taxon>
    </lineage>
</organism>
<dbReference type="GO" id="GO:0030145">
    <property type="term" value="F:manganese ion binding"/>
    <property type="evidence" value="ECO:0007669"/>
    <property type="project" value="TreeGrafter"/>
</dbReference>
<dbReference type="GO" id="GO:0006396">
    <property type="term" value="P:RNA processing"/>
    <property type="evidence" value="ECO:0007669"/>
    <property type="project" value="InterPro"/>
</dbReference>
<evidence type="ECO:0000256" key="3">
    <source>
        <dbReference type="ARBA" id="ARBA00022723"/>
    </source>
</evidence>
<evidence type="ECO:0000313" key="13">
    <source>
        <dbReference type="EMBL" id="GBO94561.1"/>
    </source>
</evidence>
<dbReference type="GO" id="GO:0003909">
    <property type="term" value="F:DNA ligase activity"/>
    <property type="evidence" value="ECO:0007669"/>
    <property type="project" value="TreeGrafter"/>
</dbReference>
<dbReference type="GO" id="GO:0005525">
    <property type="term" value="F:GTP binding"/>
    <property type="evidence" value="ECO:0007669"/>
    <property type="project" value="UniProtKB-KW"/>
</dbReference>
<protein>
    <recommendedName>
        <fullName evidence="1">3'-phosphate/5'-hydroxy nucleic acid ligase</fullName>
        <ecNumber evidence="1">6.5.1.8</ecNumber>
    </recommendedName>
</protein>
<evidence type="ECO:0000256" key="4">
    <source>
        <dbReference type="ARBA" id="ARBA00022741"/>
    </source>
</evidence>
<keyword evidence="14" id="KW-1185">Reference proteome</keyword>
<evidence type="ECO:0000256" key="6">
    <source>
        <dbReference type="ARBA" id="ARBA00023134"/>
    </source>
</evidence>